<reference evidence="1" key="1">
    <citation type="submission" date="2023-07" db="EMBL/GenBank/DDBJ databases">
        <authorList>
            <consortium name="GenomeTrakr network: Whole genome sequencing for foodborne pathogen traceback"/>
        </authorList>
    </citation>
    <scope>NUCLEOTIDE SEQUENCE</scope>
    <source>
        <strain evidence="1">RM7211</strain>
    </source>
</reference>
<gene>
    <name evidence="1" type="primary">rhsB</name>
    <name evidence="1" type="ORF">QY721_004979</name>
</gene>
<feature type="non-terminal residue" evidence="1">
    <location>
        <position position="527"/>
    </location>
</feature>
<dbReference type="NCBIfam" id="TIGR01643">
    <property type="entry name" value="YD_repeat_2x"/>
    <property type="match status" value="6"/>
</dbReference>
<dbReference type="InterPro" id="IPR031325">
    <property type="entry name" value="RHS_repeat"/>
</dbReference>
<dbReference type="Gene3D" id="3.90.930.1">
    <property type="match status" value="1"/>
</dbReference>
<protein>
    <submittedName>
        <fullName evidence="1">Rhs element protein RhsB</fullName>
    </submittedName>
</protein>
<dbReference type="PANTHER" id="PTHR32305">
    <property type="match status" value="1"/>
</dbReference>
<sequence>NPAGLSYTYQYEKDHITITDSLDRREVLHTQGEAGLKRVVKKEHADGSVTQSQFDAVGRLRTQTDAAGRTTEYSPDVVTGLITRITTPDGRASAFYYNHHSQLTSATGPDGLELRREYDESGRLIQETAPDGDITRYRYDNPHSDLPCATDDATGSRKTMTWSRYGQLLSFTDCSGYQTRYDHDRFGQMTAVHREEGLSQYHAYDSRGQLTAVKDTQGHETRYEYNIAGDLTAVIAPDGSRNGTQYDAWGKAVRTTQGGLTRSMEYDAAGRVIRLTSENGSHTTFRYDVLDRLIQETGFDGRTQRYHHDLTGKLIRSEDEGLVTHWHYDEADRLTHRTVKGETAERWRYDERGWLTDISHISEGHRVTVHYGYDEKGRLTGERQTVHHPQTEALLWQHETRHAYNAQGLANRCIPDSLPAVEWLTYGSGWLSGMKLGDTPLVEYTRDRLHRETLRSFGRYELTTAYTPAGQLQSQHLNSLQYDRDYTWNDNGELIRISSPRQTRSYSYSTTGRLTSVHTTAANLDIR</sequence>
<dbReference type="InterPro" id="IPR006530">
    <property type="entry name" value="YD"/>
</dbReference>
<comment type="caution">
    <text evidence="1">The sequence shown here is derived from an EMBL/GenBank/DDBJ whole genome shotgun (WGS) entry which is preliminary data.</text>
</comment>
<dbReference type="Proteomes" id="UP001183362">
    <property type="component" value="Unassembled WGS sequence"/>
</dbReference>
<dbReference type="AlphaFoldDB" id="A0AAD2VEM9"/>
<name>A0AAD2VEM9_ECOLX</name>
<dbReference type="InterPro" id="IPR050708">
    <property type="entry name" value="T6SS_VgrG/RHS"/>
</dbReference>
<evidence type="ECO:0000313" key="1">
    <source>
        <dbReference type="EMBL" id="ELO0485050.1"/>
    </source>
</evidence>
<organism evidence="1 2">
    <name type="scientific">Escherichia coli O33</name>
    <dbReference type="NCBI Taxonomy" id="1010802"/>
    <lineage>
        <taxon>Bacteria</taxon>
        <taxon>Pseudomonadati</taxon>
        <taxon>Pseudomonadota</taxon>
        <taxon>Gammaproteobacteria</taxon>
        <taxon>Enterobacterales</taxon>
        <taxon>Enterobacteriaceae</taxon>
        <taxon>Escherichia</taxon>
    </lineage>
</organism>
<feature type="non-terminal residue" evidence="1">
    <location>
        <position position="1"/>
    </location>
</feature>
<proteinExistence type="predicted"/>
<evidence type="ECO:0000313" key="2">
    <source>
        <dbReference type="Proteomes" id="UP001183362"/>
    </source>
</evidence>
<dbReference type="Gene3D" id="2.180.10.10">
    <property type="entry name" value="RHS repeat-associated core"/>
    <property type="match status" value="2"/>
</dbReference>
<dbReference type="PANTHER" id="PTHR32305:SF15">
    <property type="entry name" value="PROTEIN RHSA-RELATED"/>
    <property type="match status" value="1"/>
</dbReference>
<accession>A0AAD2VEM9</accession>
<dbReference type="EMBL" id="ABNTJI010000068">
    <property type="protein sequence ID" value="ELO0485050.1"/>
    <property type="molecule type" value="Genomic_DNA"/>
</dbReference>
<dbReference type="Pfam" id="PF05593">
    <property type="entry name" value="RHS_repeat"/>
    <property type="match status" value="6"/>
</dbReference>